<dbReference type="RefSeq" id="WP_148367578.1">
    <property type="nucleotide sequence ID" value="NZ_VSKL01000018.1"/>
</dbReference>
<evidence type="ECO:0000313" key="1">
    <source>
        <dbReference type="EMBL" id="TYB69060.1"/>
    </source>
</evidence>
<dbReference type="AlphaFoldDB" id="A0A5D0QIP7"/>
<comment type="caution">
    <text evidence="1">The sequence shown here is derived from an EMBL/GenBank/DDBJ whole genome shotgun (WGS) entry which is preliminary data.</text>
</comment>
<evidence type="ECO:0000313" key="2">
    <source>
        <dbReference type="Proteomes" id="UP000324358"/>
    </source>
</evidence>
<dbReference type="EMBL" id="VSKL01000018">
    <property type="protein sequence ID" value="TYB69060.1"/>
    <property type="molecule type" value="Genomic_DNA"/>
</dbReference>
<sequence>MKKQVLQILQMDADAYYMLVMDCYLEWCASKSKNQKSLQKLLISKPLFNWWYKCLEFEERKFVYQGKAYIGKLSPELAIDFYKETISPINKLFSKPLMKKAYDS</sequence>
<dbReference type="OrthoDB" id="1448663at2"/>
<name>A0A5D0QIP7_9FLAO</name>
<dbReference type="Proteomes" id="UP000324358">
    <property type="component" value="Unassembled WGS sequence"/>
</dbReference>
<organism evidence="1 2">
    <name type="scientific">Bizionia algoritergicola</name>
    <dbReference type="NCBI Taxonomy" id="291187"/>
    <lineage>
        <taxon>Bacteria</taxon>
        <taxon>Pseudomonadati</taxon>
        <taxon>Bacteroidota</taxon>
        <taxon>Flavobacteriia</taxon>
        <taxon>Flavobacteriales</taxon>
        <taxon>Flavobacteriaceae</taxon>
        <taxon>Bizionia</taxon>
    </lineage>
</organism>
<proteinExistence type="predicted"/>
<keyword evidence="2" id="KW-1185">Reference proteome</keyword>
<protein>
    <submittedName>
        <fullName evidence="1">Uncharacterized protein</fullName>
    </submittedName>
</protein>
<reference evidence="1 2" key="1">
    <citation type="submission" date="2019-08" db="EMBL/GenBank/DDBJ databases">
        <title>Genomes of Antarctic Bizionia species.</title>
        <authorList>
            <person name="Bowman J.P."/>
        </authorList>
    </citation>
    <scope>NUCLEOTIDE SEQUENCE [LARGE SCALE GENOMIC DNA]</scope>
    <source>
        <strain evidence="1 2">APA-1</strain>
    </source>
</reference>
<accession>A0A5D0QIP7</accession>
<gene>
    <name evidence="1" type="ORF">ES675_16285</name>
</gene>